<accession>A0AAN9LN60</accession>
<keyword evidence="2" id="KW-1185">Reference proteome</keyword>
<proteinExistence type="predicted"/>
<sequence length="131" mass="14612">MQGSLLPATKLGPLLRGAVSLSCSTTCTPLVPLKDIDGEPYINIHLQDSHLLLHDLGTRRIPTFILQWHVMDPSSWAVWYNAWKKEGQHCLPRLGHITHQSQLQLGHNLHLGHSLHIHGGCASTLPWEDKA</sequence>
<dbReference type="EMBL" id="JAYMYQ010000004">
    <property type="protein sequence ID" value="KAK7339044.1"/>
    <property type="molecule type" value="Genomic_DNA"/>
</dbReference>
<evidence type="ECO:0000313" key="1">
    <source>
        <dbReference type="EMBL" id="KAK7339044.1"/>
    </source>
</evidence>
<comment type="caution">
    <text evidence="1">The sequence shown here is derived from an EMBL/GenBank/DDBJ whole genome shotgun (WGS) entry which is preliminary data.</text>
</comment>
<organism evidence="1 2">
    <name type="scientific">Canavalia gladiata</name>
    <name type="common">Sword bean</name>
    <name type="synonym">Dolichos gladiatus</name>
    <dbReference type="NCBI Taxonomy" id="3824"/>
    <lineage>
        <taxon>Eukaryota</taxon>
        <taxon>Viridiplantae</taxon>
        <taxon>Streptophyta</taxon>
        <taxon>Embryophyta</taxon>
        <taxon>Tracheophyta</taxon>
        <taxon>Spermatophyta</taxon>
        <taxon>Magnoliopsida</taxon>
        <taxon>eudicotyledons</taxon>
        <taxon>Gunneridae</taxon>
        <taxon>Pentapetalae</taxon>
        <taxon>rosids</taxon>
        <taxon>fabids</taxon>
        <taxon>Fabales</taxon>
        <taxon>Fabaceae</taxon>
        <taxon>Papilionoideae</taxon>
        <taxon>50 kb inversion clade</taxon>
        <taxon>NPAAA clade</taxon>
        <taxon>indigoferoid/millettioid clade</taxon>
        <taxon>Phaseoleae</taxon>
        <taxon>Canavalia</taxon>
    </lineage>
</organism>
<gene>
    <name evidence="1" type="ORF">VNO77_19687</name>
</gene>
<protein>
    <submittedName>
        <fullName evidence="1">Uncharacterized protein</fullName>
    </submittedName>
</protein>
<name>A0AAN9LN60_CANGL</name>
<dbReference type="AlphaFoldDB" id="A0AAN9LN60"/>
<evidence type="ECO:0000313" key="2">
    <source>
        <dbReference type="Proteomes" id="UP001367508"/>
    </source>
</evidence>
<reference evidence="1 2" key="1">
    <citation type="submission" date="2024-01" db="EMBL/GenBank/DDBJ databases">
        <title>The genomes of 5 underutilized Papilionoideae crops provide insights into root nodulation and disease resistanc.</title>
        <authorList>
            <person name="Jiang F."/>
        </authorList>
    </citation>
    <scope>NUCLEOTIDE SEQUENCE [LARGE SCALE GENOMIC DNA]</scope>
    <source>
        <strain evidence="1">LVBAO_FW01</strain>
        <tissue evidence="1">Leaves</tissue>
    </source>
</reference>
<dbReference type="Proteomes" id="UP001367508">
    <property type="component" value="Unassembled WGS sequence"/>
</dbReference>